<dbReference type="GO" id="GO:0016787">
    <property type="term" value="F:hydrolase activity"/>
    <property type="evidence" value="ECO:0007669"/>
    <property type="project" value="UniProtKB-KW"/>
</dbReference>
<sequence length="234" mass="25320">MQIKFHGHACIQITGQEHSVLVDPFLTGNPVAVESAETIKADTILLTHGHDDHTGDAINIAKRNDATVITIVELAAYLSLQGLESVVPMNIGGGASFPFGELKWVPALHSSSAIVDGEIIYLGNPAGFVLQMEGVTLYHAGDTALFSDMKLIGERYAPDIAFLPIGSHFTMDPTDALLAAQWLQAKVVVPIHYNTFSLIEQDGHDYAEKLKQYGIKGIVMEPGQVLDTSTWQLV</sequence>
<protein>
    <recommendedName>
        <fullName evidence="5">UPF0173 metal-dependent hydrolase IFO66_05065</fullName>
    </recommendedName>
</protein>
<dbReference type="RefSeq" id="WP_192024070.1">
    <property type="nucleotide sequence ID" value="NZ_JACYTN010000002.1"/>
</dbReference>
<evidence type="ECO:0000256" key="2">
    <source>
        <dbReference type="ARBA" id="ARBA00034221"/>
    </source>
</evidence>
<dbReference type="Pfam" id="PF13483">
    <property type="entry name" value="Lactamase_B_3"/>
    <property type="match status" value="1"/>
</dbReference>
<keyword evidence="1 5" id="KW-0378">Hydrolase</keyword>
<dbReference type="InterPro" id="IPR022877">
    <property type="entry name" value="UPF0173"/>
</dbReference>
<evidence type="ECO:0000256" key="5">
    <source>
        <dbReference type="HAMAP-Rule" id="MF_00457"/>
    </source>
</evidence>
<dbReference type="NCBIfam" id="NF001911">
    <property type="entry name" value="PRK00685.1"/>
    <property type="match status" value="1"/>
</dbReference>
<comment type="catalytic activity">
    <reaction evidence="2">
        <text>3',5'-cyclic CMP + H2O = CMP + H(+)</text>
        <dbReference type="Rhea" id="RHEA:72675"/>
        <dbReference type="ChEBI" id="CHEBI:15377"/>
        <dbReference type="ChEBI" id="CHEBI:15378"/>
        <dbReference type="ChEBI" id="CHEBI:58003"/>
        <dbReference type="ChEBI" id="CHEBI:60377"/>
    </reaction>
    <physiologicalReaction direction="left-to-right" evidence="2">
        <dbReference type="Rhea" id="RHEA:72676"/>
    </physiologicalReaction>
</comment>
<dbReference type="InterPro" id="IPR036866">
    <property type="entry name" value="RibonucZ/Hydroxyglut_hydro"/>
</dbReference>
<dbReference type="Proteomes" id="UP000634529">
    <property type="component" value="Unassembled WGS sequence"/>
</dbReference>
<accession>A0ABR9AU62</accession>
<dbReference type="EMBL" id="JACYTN010000002">
    <property type="protein sequence ID" value="MBD8497672.1"/>
    <property type="molecule type" value="Genomic_DNA"/>
</dbReference>
<evidence type="ECO:0000313" key="8">
    <source>
        <dbReference type="Proteomes" id="UP000634529"/>
    </source>
</evidence>
<comment type="caution">
    <text evidence="7">The sequence shown here is derived from an EMBL/GenBank/DDBJ whole genome shotgun (WGS) entry which is preliminary data.</text>
</comment>
<organism evidence="7 8">
    <name type="scientific">Paenibacillus arenosi</name>
    <dbReference type="NCBI Taxonomy" id="2774142"/>
    <lineage>
        <taxon>Bacteria</taxon>
        <taxon>Bacillati</taxon>
        <taxon>Bacillota</taxon>
        <taxon>Bacilli</taxon>
        <taxon>Bacillales</taxon>
        <taxon>Paenibacillaceae</taxon>
        <taxon>Paenibacillus</taxon>
    </lineage>
</organism>
<dbReference type="Gene3D" id="3.60.15.10">
    <property type="entry name" value="Ribonuclease Z/Hydroxyacylglutathione hydrolase-like"/>
    <property type="match status" value="1"/>
</dbReference>
<comment type="similarity">
    <text evidence="5">Belongs to the UPF0173 family.</text>
</comment>
<dbReference type="InterPro" id="IPR050114">
    <property type="entry name" value="UPF0173_UPF0282_UlaG_hydrolase"/>
</dbReference>
<dbReference type="PANTHER" id="PTHR43546">
    <property type="entry name" value="UPF0173 METAL-DEPENDENT HYDROLASE MJ1163-RELATED"/>
    <property type="match status" value="1"/>
</dbReference>
<gene>
    <name evidence="7" type="ORF">IFO66_05065</name>
</gene>
<name>A0ABR9AU62_9BACL</name>
<evidence type="ECO:0000259" key="6">
    <source>
        <dbReference type="SMART" id="SM00849"/>
    </source>
</evidence>
<dbReference type="HAMAP" id="MF_00457">
    <property type="entry name" value="UPF0173"/>
    <property type="match status" value="1"/>
</dbReference>
<reference evidence="7 8" key="1">
    <citation type="submission" date="2020-09" db="EMBL/GenBank/DDBJ databases">
        <title>Paenibacillus sp. CAU 1523 isolated from sand of Haeundae Beach.</title>
        <authorList>
            <person name="Kim W."/>
        </authorList>
    </citation>
    <scope>NUCLEOTIDE SEQUENCE [LARGE SCALE GENOMIC DNA]</scope>
    <source>
        <strain evidence="7 8">CAU 1523</strain>
    </source>
</reference>
<dbReference type="PANTHER" id="PTHR43546:SF3">
    <property type="entry name" value="UPF0173 METAL-DEPENDENT HYDROLASE MJ1163"/>
    <property type="match status" value="1"/>
</dbReference>
<comment type="function">
    <text evidence="3">Counteracts the endogenous Pycsar antiviral defense system. Phosphodiesterase that enables metal-dependent hydrolysis of host cyclic nucleotide Pycsar defense signals such as cCMP and cUMP.</text>
</comment>
<keyword evidence="8" id="KW-1185">Reference proteome</keyword>
<evidence type="ECO:0000313" key="7">
    <source>
        <dbReference type="EMBL" id="MBD8497672.1"/>
    </source>
</evidence>
<evidence type="ECO:0000256" key="1">
    <source>
        <dbReference type="ARBA" id="ARBA00022801"/>
    </source>
</evidence>
<dbReference type="SMART" id="SM00849">
    <property type="entry name" value="Lactamase_B"/>
    <property type="match status" value="1"/>
</dbReference>
<evidence type="ECO:0000256" key="4">
    <source>
        <dbReference type="ARBA" id="ARBA00048505"/>
    </source>
</evidence>
<dbReference type="InterPro" id="IPR001279">
    <property type="entry name" value="Metallo-B-lactamas"/>
</dbReference>
<proteinExistence type="inferred from homology"/>
<dbReference type="SUPFAM" id="SSF56281">
    <property type="entry name" value="Metallo-hydrolase/oxidoreductase"/>
    <property type="match status" value="1"/>
</dbReference>
<comment type="catalytic activity">
    <reaction evidence="4">
        <text>3',5'-cyclic UMP + H2O = UMP + H(+)</text>
        <dbReference type="Rhea" id="RHEA:70575"/>
        <dbReference type="ChEBI" id="CHEBI:15377"/>
        <dbReference type="ChEBI" id="CHEBI:15378"/>
        <dbReference type="ChEBI" id="CHEBI:57865"/>
        <dbReference type="ChEBI" id="CHEBI:184387"/>
    </reaction>
    <physiologicalReaction direction="left-to-right" evidence="4">
        <dbReference type="Rhea" id="RHEA:70576"/>
    </physiologicalReaction>
</comment>
<evidence type="ECO:0000256" key="3">
    <source>
        <dbReference type="ARBA" id="ARBA00034301"/>
    </source>
</evidence>
<feature type="domain" description="Metallo-beta-lactamase" evidence="6">
    <location>
        <begin position="7"/>
        <end position="192"/>
    </location>
</feature>